<dbReference type="PANTHER" id="PTHR33990:SF1">
    <property type="entry name" value="PROTEIN YJDN"/>
    <property type="match status" value="1"/>
</dbReference>
<dbReference type="RefSeq" id="WP_161437201.1">
    <property type="nucleotide sequence ID" value="NZ_WXYO01000009.1"/>
</dbReference>
<dbReference type="Proteomes" id="UP000475249">
    <property type="component" value="Unassembled WGS sequence"/>
</dbReference>
<organism evidence="2 3">
    <name type="scientific">Poritiphilus flavus</name>
    <dbReference type="NCBI Taxonomy" id="2697053"/>
    <lineage>
        <taxon>Bacteria</taxon>
        <taxon>Pseudomonadati</taxon>
        <taxon>Bacteroidota</taxon>
        <taxon>Flavobacteriia</taxon>
        <taxon>Flavobacteriales</taxon>
        <taxon>Flavobacteriaceae</taxon>
        <taxon>Poritiphilus</taxon>
    </lineage>
</organism>
<dbReference type="CDD" id="cd06588">
    <property type="entry name" value="PhnB_like"/>
    <property type="match status" value="1"/>
</dbReference>
<accession>A0A6L9EIZ6</accession>
<evidence type="ECO:0000313" key="2">
    <source>
        <dbReference type="EMBL" id="NAS14149.1"/>
    </source>
</evidence>
<keyword evidence="3" id="KW-1185">Reference proteome</keyword>
<dbReference type="InterPro" id="IPR028973">
    <property type="entry name" value="PhnB-like"/>
</dbReference>
<dbReference type="SUPFAM" id="SSF54593">
    <property type="entry name" value="Glyoxalase/Bleomycin resistance protein/Dihydroxybiphenyl dioxygenase"/>
    <property type="match status" value="1"/>
</dbReference>
<evidence type="ECO:0000313" key="3">
    <source>
        <dbReference type="Proteomes" id="UP000475249"/>
    </source>
</evidence>
<protein>
    <submittedName>
        <fullName evidence="2">VOC family protein</fullName>
    </submittedName>
</protein>
<dbReference type="EMBL" id="WXYO01000009">
    <property type="protein sequence ID" value="NAS14149.1"/>
    <property type="molecule type" value="Genomic_DNA"/>
</dbReference>
<dbReference type="AlphaFoldDB" id="A0A6L9EIZ6"/>
<feature type="domain" description="PhnB-like" evidence="1">
    <location>
        <begin position="5"/>
        <end position="124"/>
    </location>
</feature>
<dbReference type="InterPro" id="IPR029068">
    <property type="entry name" value="Glyas_Bleomycin-R_OHBP_Dase"/>
</dbReference>
<reference evidence="2 3" key="1">
    <citation type="submission" date="2020-01" db="EMBL/GenBank/DDBJ databases">
        <title>Bacteria diversity of Porities sp.</title>
        <authorList>
            <person name="Wang G."/>
        </authorList>
    </citation>
    <scope>NUCLEOTIDE SEQUENCE [LARGE SCALE GENOMIC DNA]</scope>
    <source>
        <strain evidence="2 3">R33</strain>
    </source>
</reference>
<comment type="caution">
    <text evidence="2">The sequence shown here is derived from an EMBL/GenBank/DDBJ whole genome shotgun (WGS) entry which is preliminary data.</text>
</comment>
<dbReference type="Pfam" id="PF06983">
    <property type="entry name" value="3-dmu-9_3-mt"/>
    <property type="match status" value="1"/>
</dbReference>
<proteinExistence type="predicted"/>
<name>A0A6L9EIZ6_9FLAO</name>
<gene>
    <name evidence="2" type="ORF">GTQ38_19220</name>
</gene>
<dbReference type="PANTHER" id="PTHR33990">
    <property type="entry name" value="PROTEIN YJDN-RELATED"/>
    <property type="match status" value="1"/>
</dbReference>
<evidence type="ECO:0000259" key="1">
    <source>
        <dbReference type="Pfam" id="PF06983"/>
    </source>
</evidence>
<dbReference type="Gene3D" id="3.10.180.10">
    <property type="entry name" value="2,3-Dihydroxybiphenyl 1,2-Dioxygenase, domain 1"/>
    <property type="match status" value="1"/>
</dbReference>
<sequence>MTTLLPYIAFPGTCKEAMEFYSKTFGGKLVKLQTFAEAPMEVPEEVGHRIFDSEMIAGKLRIKASDDLPGHEVQAGTNISLFVSFADKAKKEEIFAALSENGKVLFPLTEDFGMLKDPYGIQWMFVSDKAQ</sequence>